<dbReference type="FunCoup" id="D8QYY8">
    <property type="interactions" value="469"/>
</dbReference>
<dbReference type="PANTHER" id="PTHR31190">
    <property type="entry name" value="DNA-BINDING DOMAIN"/>
    <property type="match status" value="1"/>
</dbReference>
<dbReference type="PROSITE" id="PS51032">
    <property type="entry name" value="AP2_ERF"/>
    <property type="match status" value="1"/>
</dbReference>
<evidence type="ECO:0000256" key="2">
    <source>
        <dbReference type="ARBA" id="ARBA00023015"/>
    </source>
</evidence>
<dbReference type="HOGENOM" id="CLU_058713_1_1_1"/>
<dbReference type="Pfam" id="PF00847">
    <property type="entry name" value="AP2"/>
    <property type="match status" value="1"/>
</dbReference>
<dbReference type="GO" id="GO:0003677">
    <property type="term" value="F:DNA binding"/>
    <property type="evidence" value="ECO:0007669"/>
    <property type="project" value="UniProtKB-KW"/>
</dbReference>
<dbReference type="SMART" id="SM00380">
    <property type="entry name" value="AP2"/>
    <property type="match status" value="1"/>
</dbReference>
<feature type="region of interest" description="Disordered" evidence="6">
    <location>
        <begin position="174"/>
        <end position="218"/>
    </location>
</feature>
<sequence>MESPVAAAWQPSPKLSPCWGSKRINTGIPNHLFFLNENDSEEMPLYGLLKEAATRHPFDSAPTKIEAIQDVKPEPPVAVAMAAAAAPPAAVAPVQPASQPRRQYRGVRRRPWGKFAAEIRDSTKQGARIWLGTFETAEEAAIAYDQAAFKMRGRRALLNFPLRLATPAAAAAARAESSSPESSVTSAIESQKERTRKRARDSSLSQSSSKRQAPLVVEIQEPDVDYMEQLLSGL</sequence>
<dbReference type="InParanoid" id="D8QYY8"/>
<protein>
    <recommendedName>
        <fullName evidence="7">AP2/ERF domain-containing protein</fullName>
    </recommendedName>
</protein>
<proteinExistence type="predicted"/>
<evidence type="ECO:0000256" key="1">
    <source>
        <dbReference type="ARBA" id="ARBA00004123"/>
    </source>
</evidence>
<keyword evidence="3" id="KW-0238">DNA-binding</keyword>
<evidence type="ECO:0000313" key="8">
    <source>
        <dbReference type="EMBL" id="EFJ34323.1"/>
    </source>
</evidence>
<dbReference type="GO" id="GO:0005634">
    <property type="term" value="C:nucleus"/>
    <property type="evidence" value="ECO:0007669"/>
    <property type="project" value="UniProtKB-SubCell"/>
</dbReference>
<evidence type="ECO:0000256" key="4">
    <source>
        <dbReference type="ARBA" id="ARBA00023163"/>
    </source>
</evidence>
<evidence type="ECO:0000256" key="5">
    <source>
        <dbReference type="ARBA" id="ARBA00023242"/>
    </source>
</evidence>
<evidence type="ECO:0000256" key="3">
    <source>
        <dbReference type="ARBA" id="ARBA00023125"/>
    </source>
</evidence>
<keyword evidence="4" id="KW-0804">Transcription</keyword>
<dbReference type="CDD" id="cd00018">
    <property type="entry name" value="AP2"/>
    <property type="match status" value="1"/>
</dbReference>
<keyword evidence="9" id="KW-1185">Reference proteome</keyword>
<dbReference type="AlphaFoldDB" id="D8QYY8"/>
<dbReference type="OrthoDB" id="10038011at2759"/>
<evidence type="ECO:0000259" key="7">
    <source>
        <dbReference type="PROSITE" id="PS51032"/>
    </source>
</evidence>
<dbReference type="Proteomes" id="UP000001514">
    <property type="component" value="Unassembled WGS sequence"/>
</dbReference>
<evidence type="ECO:0000256" key="6">
    <source>
        <dbReference type="SAM" id="MobiDB-lite"/>
    </source>
</evidence>
<dbReference type="InterPro" id="IPR044808">
    <property type="entry name" value="ERF_plant"/>
</dbReference>
<dbReference type="Gene3D" id="3.30.730.10">
    <property type="entry name" value="AP2/ERF domain"/>
    <property type="match status" value="1"/>
</dbReference>
<name>D8QYY8_SELML</name>
<dbReference type="InterPro" id="IPR036955">
    <property type="entry name" value="AP2/ERF_dom_sf"/>
</dbReference>
<dbReference type="InterPro" id="IPR016177">
    <property type="entry name" value="DNA-bd_dom_sf"/>
</dbReference>
<dbReference type="PRINTS" id="PR00367">
    <property type="entry name" value="ETHRSPELEMNT"/>
</dbReference>
<keyword evidence="5" id="KW-0539">Nucleus</keyword>
<dbReference type="GO" id="GO:0009873">
    <property type="term" value="P:ethylene-activated signaling pathway"/>
    <property type="evidence" value="ECO:0007669"/>
    <property type="project" value="InterPro"/>
</dbReference>
<dbReference type="FunFam" id="3.30.730.10:FF:000001">
    <property type="entry name" value="Ethylene-responsive transcription factor 2"/>
    <property type="match status" value="1"/>
</dbReference>
<reference evidence="8 9" key="1">
    <citation type="journal article" date="2011" name="Science">
        <title>The Selaginella genome identifies genetic changes associated with the evolution of vascular plants.</title>
        <authorList>
            <person name="Banks J.A."/>
            <person name="Nishiyama T."/>
            <person name="Hasebe M."/>
            <person name="Bowman J.L."/>
            <person name="Gribskov M."/>
            <person name="dePamphilis C."/>
            <person name="Albert V.A."/>
            <person name="Aono N."/>
            <person name="Aoyama T."/>
            <person name="Ambrose B.A."/>
            <person name="Ashton N.W."/>
            <person name="Axtell M.J."/>
            <person name="Barker E."/>
            <person name="Barker M.S."/>
            <person name="Bennetzen J.L."/>
            <person name="Bonawitz N.D."/>
            <person name="Chapple C."/>
            <person name="Cheng C."/>
            <person name="Correa L.G."/>
            <person name="Dacre M."/>
            <person name="DeBarry J."/>
            <person name="Dreyer I."/>
            <person name="Elias M."/>
            <person name="Engstrom E.M."/>
            <person name="Estelle M."/>
            <person name="Feng L."/>
            <person name="Finet C."/>
            <person name="Floyd S.K."/>
            <person name="Frommer W.B."/>
            <person name="Fujita T."/>
            <person name="Gramzow L."/>
            <person name="Gutensohn M."/>
            <person name="Harholt J."/>
            <person name="Hattori M."/>
            <person name="Heyl A."/>
            <person name="Hirai T."/>
            <person name="Hiwatashi Y."/>
            <person name="Ishikawa M."/>
            <person name="Iwata M."/>
            <person name="Karol K.G."/>
            <person name="Koehler B."/>
            <person name="Kolukisaoglu U."/>
            <person name="Kubo M."/>
            <person name="Kurata T."/>
            <person name="Lalonde S."/>
            <person name="Li K."/>
            <person name="Li Y."/>
            <person name="Litt A."/>
            <person name="Lyons E."/>
            <person name="Manning G."/>
            <person name="Maruyama T."/>
            <person name="Michael T.P."/>
            <person name="Mikami K."/>
            <person name="Miyazaki S."/>
            <person name="Morinaga S."/>
            <person name="Murata T."/>
            <person name="Mueller-Roeber B."/>
            <person name="Nelson D.R."/>
            <person name="Obara M."/>
            <person name="Oguri Y."/>
            <person name="Olmstead R.G."/>
            <person name="Onodera N."/>
            <person name="Petersen B.L."/>
            <person name="Pils B."/>
            <person name="Prigge M."/>
            <person name="Rensing S.A."/>
            <person name="Riano-Pachon D.M."/>
            <person name="Roberts A.W."/>
            <person name="Sato Y."/>
            <person name="Scheller H.V."/>
            <person name="Schulz B."/>
            <person name="Schulz C."/>
            <person name="Shakirov E.V."/>
            <person name="Shibagaki N."/>
            <person name="Shinohara N."/>
            <person name="Shippen D.E."/>
            <person name="Soerensen I."/>
            <person name="Sotooka R."/>
            <person name="Sugimoto N."/>
            <person name="Sugita M."/>
            <person name="Sumikawa N."/>
            <person name="Tanurdzic M."/>
            <person name="Theissen G."/>
            <person name="Ulvskov P."/>
            <person name="Wakazuki S."/>
            <person name="Weng J.K."/>
            <person name="Willats W.W."/>
            <person name="Wipf D."/>
            <person name="Wolf P.G."/>
            <person name="Yang L."/>
            <person name="Zimmer A.D."/>
            <person name="Zhu Q."/>
            <person name="Mitros T."/>
            <person name="Hellsten U."/>
            <person name="Loque D."/>
            <person name="Otillar R."/>
            <person name="Salamov A."/>
            <person name="Schmutz J."/>
            <person name="Shapiro H."/>
            <person name="Lindquist E."/>
            <person name="Lucas S."/>
            <person name="Rokhsar D."/>
            <person name="Grigoriev I.V."/>
        </authorList>
    </citation>
    <scope>NUCLEOTIDE SEQUENCE [LARGE SCALE GENOMIC DNA]</scope>
</reference>
<dbReference type="Gramene" id="EFJ34323">
    <property type="protein sequence ID" value="EFJ34323"/>
    <property type="gene ID" value="SELMODRAFT_80895"/>
</dbReference>
<accession>D8QYY8</accession>
<dbReference type="EMBL" id="GL377569">
    <property type="protein sequence ID" value="EFJ34323.1"/>
    <property type="molecule type" value="Genomic_DNA"/>
</dbReference>
<dbReference type="SUPFAM" id="SSF54171">
    <property type="entry name" value="DNA-binding domain"/>
    <property type="match status" value="1"/>
</dbReference>
<feature type="domain" description="AP2/ERF" evidence="7">
    <location>
        <begin position="103"/>
        <end position="161"/>
    </location>
</feature>
<comment type="subcellular location">
    <subcellularLocation>
        <location evidence="1">Nucleus</location>
    </subcellularLocation>
</comment>
<feature type="compositionally biased region" description="Low complexity" evidence="6">
    <location>
        <begin position="174"/>
        <end position="187"/>
    </location>
</feature>
<dbReference type="InterPro" id="IPR001471">
    <property type="entry name" value="AP2/ERF_dom"/>
</dbReference>
<dbReference type="PANTHER" id="PTHR31190:SF173">
    <property type="entry name" value="PATHOGENESIS-RELATED GENES TRANSCRIPTIONAL ACTIVATOR PTI5"/>
    <property type="match status" value="1"/>
</dbReference>
<dbReference type="GO" id="GO:0003700">
    <property type="term" value="F:DNA-binding transcription factor activity"/>
    <property type="evidence" value="ECO:0007669"/>
    <property type="project" value="InterPro"/>
</dbReference>
<evidence type="ECO:0000313" key="9">
    <source>
        <dbReference type="Proteomes" id="UP000001514"/>
    </source>
</evidence>
<dbReference type="KEGG" id="smo:SELMODRAFT_80895"/>
<dbReference type="eggNOG" id="ENOG502QRIC">
    <property type="taxonomic scope" value="Eukaryota"/>
</dbReference>
<organism evidence="9">
    <name type="scientific">Selaginella moellendorffii</name>
    <name type="common">Spikemoss</name>
    <dbReference type="NCBI Taxonomy" id="88036"/>
    <lineage>
        <taxon>Eukaryota</taxon>
        <taxon>Viridiplantae</taxon>
        <taxon>Streptophyta</taxon>
        <taxon>Embryophyta</taxon>
        <taxon>Tracheophyta</taxon>
        <taxon>Lycopodiopsida</taxon>
        <taxon>Selaginellales</taxon>
        <taxon>Selaginellaceae</taxon>
        <taxon>Selaginella</taxon>
    </lineage>
</organism>
<gene>
    <name evidence="8" type="ORF">SELMODRAFT_80895</name>
</gene>
<keyword evidence="2" id="KW-0805">Transcription regulation</keyword>